<gene>
    <name evidence="2" type="ORF">SAMN05421779_104230</name>
</gene>
<evidence type="ECO:0000313" key="2">
    <source>
        <dbReference type="EMBL" id="SIS87403.1"/>
    </source>
</evidence>
<dbReference type="RefSeq" id="WP_076400671.1">
    <property type="nucleotide sequence ID" value="NZ_FTOA01000004.1"/>
</dbReference>
<feature type="transmembrane region" description="Helical" evidence="1">
    <location>
        <begin position="255"/>
        <end position="278"/>
    </location>
</feature>
<keyword evidence="1" id="KW-0472">Membrane</keyword>
<feature type="transmembrane region" description="Helical" evidence="1">
    <location>
        <begin position="65"/>
        <end position="85"/>
    </location>
</feature>
<dbReference type="EMBL" id="FTOA01000004">
    <property type="protein sequence ID" value="SIS87403.1"/>
    <property type="molecule type" value="Genomic_DNA"/>
</dbReference>
<dbReference type="OrthoDB" id="9797308at2"/>
<evidence type="ECO:0008006" key="4">
    <source>
        <dbReference type="Google" id="ProtNLM"/>
    </source>
</evidence>
<dbReference type="AlphaFoldDB" id="A0A1N7MMP9"/>
<keyword evidence="1" id="KW-1133">Transmembrane helix</keyword>
<keyword evidence="3" id="KW-1185">Reference proteome</keyword>
<feature type="transmembrane region" description="Helical" evidence="1">
    <location>
        <begin position="225"/>
        <end position="243"/>
    </location>
</feature>
<feature type="transmembrane region" description="Helical" evidence="1">
    <location>
        <begin position="18"/>
        <end position="35"/>
    </location>
</feature>
<dbReference type="STRING" id="80876.SAMN05421779_104230"/>
<evidence type="ECO:0000313" key="3">
    <source>
        <dbReference type="Proteomes" id="UP000185678"/>
    </source>
</evidence>
<name>A0A1N7MMP9_9PROT</name>
<dbReference type="Proteomes" id="UP000185678">
    <property type="component" value="Unassembled WGS sequence"/>
</dbReference>
<feature type="transmembrane region" description="Helical" evidence="1">
    <location>
        <begin position="171"/>
        <end position="193"/>
    </location>
</feature>
<evidence type="ECO:0000256" key="1">
    <source>
        <dbReference type="SAM" id="Phobius"/>
    </source>
</evidence>
<feature type="transmembrane region" description="Helical" evidence="1">
    <location>
        <begin position="122"/>
        <end position="144"/>
    </location>
</feature>
<protein>
    <recommendedName>
        <fullName evidence="4">Nucleoside recognition</fullName>
    </recommendedName>
</protein>
<organism evidence="2 3">
    <name type="scientific">Insolitispirillum peregrinum</name>
    <dbReference type="NCBI Taxonomy" id="80876"/>
    <lineage>
        <taxon>Bacteria</taxon>
        <taxon>Pseudomonadati</taxon>
        <taxon>Pseudomonadota</taxon>
        <taxon>Alphaproteobacteria</taxon>
        <taxon>Rhodospirillales</taxon>
        <taxon>Novispirillaceae</taxon>
        <taxon>Insolitispirillum</taxon>
    </lineage>
</organism>
<feature type="transmembrane region" description="Helical" evidence="1">
    <location>
        <begin position="284"/>
        <end position="304"/>
    </location>
</feature>
<accession>A0A1N7MMP9</accession>
<proteinExistence type="predicted"/>
<reference evidence="2 3" key="1">
    <citation type="submission" date="2017-01" db="EMBL/GenBank/DDBJ databases">
        <authorList>
            <person name="Mah S.A."/>
            <person name="Swanson W.J."/>
            <person name="Moy G.W."/>
            <person name="Vacquier V.D."/>
        </authorList>
    </citation>
    <scope>NUCLEOTIDE SEQUENCE [LARGE SCALE GENOMIC DNA]</scope>
    <source>
        <strain evidence="2 3">DSM 11589</strain>
    </source>
</reference>
<sequence length="334" mass="35563">MQAVIQAVRGLLKDTLRLYWSLLKIMIPVMLAVKVAVELGIIPWLGAIFAPVMMLVGLPPEMGVVWATTCLVNLYGGAAALLGVLPETPLTVAQMTVLSVMMLAGHGLPLEQRICQKAGASLIVTAALRLGFALGYGAILSAIYNGFDLLQQPLDITFLPHHSQQEGWGDWLLASAESLLSMLGILVVLLLVLRLMDASGLTRLLTRLLSPVLRLMGIGPQATPLTMIGVLLGLSYGGGLIIRDSQAGRLPPRDTFLAIAFLCLCHSLIEDTLFMMALGGHWSGVLLGRGIAAILLMAVLAPLVRALPPETFRRWLFSGGNAPLSAQTPPQAAS</sequence>
<keyword evidence="1" id="KW-0812">Transmembrane</keyword>